<comment type="similarity">
    <text evidence="2 6">Belongs to the transposase mutator family.</text>
</comment>
<sequence length="266" mass="29787">MTISKEILDELLKGVERPEDLLGDAGLMKELKIKLMERMLGVELTAHLGYEDGESAPPSQPNRRNGTSAKVLKGQDGELPVAIPRDRDSSFEPELVKKGQTRIDGMDDKIIGLYAAGLTVRDIQAHLLDLYGLRVSPDLISRVTDAVLDEVREWQSRALDRMYLIVLFDALRVKIRDADSRTVKNKAVYVALGVTRDGQREVLGLWIAENEGAKFWLSVMNELKNRGLQDILIAVVDGLKGFPEAIPPPFRRPWFRPASCVWCAIL</sequence>
<name>A0A1X6ZYP6_9RHOB</name>
<accession>A0A1X6ZYP6</accession>
<evidence type="ECO:0000256" key="7">
    <source>
        <dbReference type="SAM" id="MobiDB-lite"/>
    </source>
</evidence>
<proteinExistence type="inferred from homology"/>
<dbReference type="EMBL" id="FWFU01000006">
    <property type="protein sequence ID" value="SLN64885.1"/>
    <property type="molecule type" value="Genomic_DNA"/>
</dbReference>
<dbReference type="InterPro" id="IPR001207">
    <property type="entry name" value="Transposase_mutator"/>
</dbReference>
<keyword evidence="5 6" id="KW-0233">DNA recombination</keyword>
<evidence type="ECO:0000313" key="8">
    <source>
        <dbReference type="EMBL" id="SLN64885.1"/>
    </source>
</evidence>
<dbReference type="PANTHER" id="PTHR33217:SF5">
    <property type="entry name" value="MUTATOR FAMILY TRANSPOSASE"/>
    <property type="match status" value="1"/>
</dbReference>
<evidence type="ECO:0000313" key="9">
    <source>
        <dbReference type="Proteomes" id="UP000193207"/>
    </source>
</evidence>
<organism evidence="8 9">
    <name type="scientific">Roseovarius halotolerans</name>
    <dbReference type="NCBI Taxonomy" id="505353"/>
    <lineage>
        <taxon>Bacteria</taxon>
        <taxon>Pseudomonadati</taxon>
        <taxon>Pseudomonadota</taxon>
        <taxon>Alphaproteobacteria</taxon>
        <taxon>Rhodobacterales</taxon>
        <taxon>Roseobacteraceae</taxon>
        <taxon>Roseovarius</taxon>
    </lineage>
</organism>
<evidence type="ECO:0000256" key="1">
    <source>
        <dbReference type="ARBA" id="ARBA00002190"/>
    </source>
</evidence>
<dbReference type="NCBIfam" id="NF033543">
    <property type="entry name" value="transpos_IS256"/>
    <property type="match status" value="1"/>
</dbReference>
<protein>
    <recommendedName>
        <fullName evidence="6">Mutator family transposase</fullName>
    </recommendedName>
</protein>
<evidence type="ECO:0000256" key="5">
    <source>
        <dbReference type="ARBA" id="ARBA00023172"/>
    </source>
</evidence>
<keyword evidence="4 6" id="KW-0238">DNA-binding</keyword>
<keyword evidence="6" id="KW-0814">Transposable element</keyword>
<keyword evidence="3 6" id="KW-0815">Transposition</keyword>
<evidence type="ECO:0000256" key="3">
    <source>
        <dbReference type="ARBA" id="ARBA00022578"/>
    </source>
</evidence>
<evidence type="ECO:0000256" key="2">
    <source>
        <dbReference type="ARBA" id="ARBA00010961"/>
    </source>
</evidence>
<dbReference type="GO" id="GO:0003677">
    <property type="term" value="F:DNA binding"/>
    <property type="evidence" value="ECO:0007669"/>
    <property type="project" value="UniProtKB-UniRule"/>
</dbReference>
<dbReference type="GO" id="GO:0004803">
    <property type="term" value="F:transposase activity"/>
    <property type="evidence" value="ECO:0007669"/>
    <property type="project" value="UniProtKB-UniRule"/>
</dbReference>
<dbReference type="PANTHER" id="PTHR33217">
    <property type="entry name" value="TRANSPOSASE FOR INSERTION SEQUENCE ELEMENT IS1081"/>
    <property type="match status" value="1"/>
</dbReference>
<keyword evidence="9" id="KW-1185">Reference proteome</keyword>
<dbReference type="Pfam" id="PF00872">
    <property type="entry name" value="Transposase_mut"/>
    <property type="match status" value="1"/>
</dbReference>
<comment type="function">
    <text evidence="1 6">Required for the transposition of the insertion element.</text>
</comment>
<evidence type="ECO:0000256" key="4">
    <source>
        <dbReference type="ARBA" id="ARBA00023125"/>
    </source>
</evidence>
<feature type="region of interest" description="Disordered" evidence="7">
    <location>
        <begin position="51"/>
        <end position="71"/>
    </location>
</feature>
<gene>
    <name evidence="8" type="ORF">ROH8110_03647</name>
</gene>
<reference evidence="8 9" key="1">
    <citation type="submission" date="2017-03" db="EMBL/GenBank/DDBJ databases">
        <authorList>
            <person name="Afonso C.L."/>
            <person name="Miller P.J."/>
            <person name="Scott M.A."/>
            <person name="Spackman E."/>
            <person name="Goraichik I."/>
            <person name="Dimitrov K.M."/>
            <person name="Suarez D.L."/>
            <person name="Swayne D.E."/>
        </authorList>
    </citation>
    <scope>NUCLEOTIDE SEQUENCE [LARGE SCALE GENOMIC DNA]</scope>
    <source>
        <strain evidence="8 9">CECT 8110</strain>
    </source>
</reference>
<dbReference type="GO" id="GO:0006313">
    <property type="term" value="P:DNA transposition"/>
    <property type="evidence" value="ECO:0007669"/>
    <property type="project" value="UniProtKB-UniRule"/>
</dbReference>
<evidence type="ECO:0000256" key="6">
    <source>
        <dbReference type="RuleBase" id="RU365089"/>
    </source>
</evidence>
<dbReference type="Proteomes" id="UP000193207">
    <property type="component" value="Unassembled WGS sequence"/>
</dbReference>
<dbReference type="AlphaFoldDB" id="A0A1X6ZYP6"/>